<dbReference type="Pfam" id="PF08030">
    <property type="entry name" value="NAD_binding_6"/>
    <property type="match status" value="1"/>
</dbReference>
<dbReference type="Pfam" id="PF08022">
    <property type="entry name" value="FAD_binding_8"/>
    <property type="match status" value="1"/>
</dbReference>
<dbReference type="AlphaFoldDB" id="A0A8E2F9M3"/>
<sequence length="581" mass="65722">MAFGYEFVILNEPEKEQRRYLLGLYSTIAQWSALGVFIFFQAYFLLCWFAERSTSEPPKSPFGRPGKLKSRTWARKFQQALQQVSWWTGKSVRRGWGTRGEWIAGLAWTVWLLFLSIHNTGDDFLHLTKRFGIVGASQLPLHYMLAIKSPYSPIQLITRLSHEQLKVSHQIMGRIIYFLFALHASFYLYFFVQSGFLAQRIRDLDVITGLISITMFTILSTTALEILRRWSYRVFYTTHIILAGLLLEPLFLHVTHIRPYLAEIVAIIVLHEIVRNYSVRRYSGMIGVIPGTNLVEIRIPLISTDKELTWKPGQHVYLSRPTGVSSSSWYESFVTRYRVNPFTIASLPAKDKQLLLVTRTLSGNTKSLADLARSLSAEVGPGETSPSIPIALEGPYGASVHLPDLSKFDRVLLVAGGVGATFLVPVYRSMIEGEGVFRSANPQIRFVWAVRKLAETQWALPSPDGDETESDVTQNAVEVYITRPSGANLQLDNTGDNIELAEAEQLMPFQDETEKARRGMTVHVGRPDIGSIADEVFTNSFGSVAVLACGPQIMTEELRERVGKWVKEGRDVYWHCETFGW</sequence>
<dbReference type="SUPFAM" id="SSF52343">
    <property type="entry name" value="Ferredoxin reductase-like, C-terminal NADP-linked domain"/>
    <property type="match status" value="1"/>
</dbReference>
<accession>A0A8E2F9M3</accession>
<feature type="domain" description="FAD-binding FR-type" evidence="12">
    <location>
        <begin position="257"/>
        <end position="402"/>
    </location>
</feature>
<keyword evidence="10" id="KW-0325">Glycoprotein</keyword>
<keyword evidence="3" id="KW-0813">Transport</keyword>
<dbReference type="PROSITE" id="PS51384">
    <property type="entry name" value="FAD_FR"/>
    <property type="match status" value="1"/>
</dbReference>
<name>A0A8E2F9M3_9PEZI</name>
<dbReference type="Proteomes" id="UP000250140">
    <property type="component" value="Unassembled WGS sequence"/>
</dbReference>
<proteinExistence type="inferred from homology"/>
<evidence type="ECO:0000256" key="4">
    <source>
        <dbReference type="ARBA" id="ARBA00022692"/>
    </source>
</evidence>
<dbReference type="EMBL" id="KV748875">
    <property type="protein sequence ID" value="OCL12463.1"/>
    <property type="molecule type" value="Genomic_DNA"/>
</dbReference>
<keyword evidence="6 11" id="KW-1133">Transmembrane helix</keyword>
<dbReference type="InterPro" id="IPR039261">
    <property type="entry name" value="FNR_nucleotide-bd"/>
</dbReference>
<feature type="transmembrane region" description="Helical" evidence="11">
    <location>
        <begin position="28"/>
        <end position="50"/>
    </location>
</feature>
<evidence type="ECO:0000256" key="7">
    <source>
        <dbReference type="ARBA" id="ARBA00023002"/>
    </source>
</evidence>
<dbReference type="InterPro" id="IPR017927">
    <property type="entry name" value="FAD-bd_FR_type"/>
</dbReference>
<dbReference type="GO" id="GO:0000293">
    <property type="term" value="F:ferric-chelate reductase activity"/>
    <property type="evidence" value="ECO:0007669"/>
    <property type="project" value="UniProtKB-ARBA"/>
</dbReference>
<keyword evidence="4 11" id="KW-0812">Transmembrane</keyword>
<evidence type="ECO:0000256" key="3">
    <source>
        <dbReference type="ARBA" id="ARBA00022448"/>
    </source>
</evidence>
<evidence type="ECO:0000256" key="1">
    <source>
        <dbReference type="ARBA" id="ARBA00004141"/>
    </source>
</evidence>
<evidence type="ECO:0000256" key="2">
    <source>
        <dbReference type="ARBA" id="ARBA00006278"/>
    </source>
</evidence>
<feature type="transmembrane region" description="Helical" evidence="11">
    <location>
        <begin position="171"/>
        <end position="192"/>
    </location>
</feature>
<evidence type="ECO:0000313" key="14">
    <source>
        <dbReference type="Proteomes" id="UP000250140"/>
    </source>
</evidence>
<evidence type="ECO:0000259" key="12">
    <source>
        <dbReference type="PROSITE" id="PS51384"/>
    </source>
</evidence>
<dbReference type="Gene3D" id="3.40.50.80">
    <property type="entry name" value="Nucleotide-binding domain of ferredoxin-NADP reductase (FNR) module"/>
    <property type="match status" value="1"/>
</dbReference>
<dbReference type="InterPro" id="IPR013130">
    <property type="entry name" value="Fe3_Rdtase_TM_dom"/>
</dbReference>
<dbReference type="SFLD" id="SFLDG01168">
    <property type="entry name" value="Ferric_reductase_subgroup_(FRE"/>
    <property type="match status" value="1"/>
</dbReference>
<keyword evidence="14" id="KW-1185">Reference proteome</keyword>
<evidence type="ECO:0000313" key="13">
    <source>
        <dbReference type="EMBL" id="OCL12463.1"/>
    </source>
</evidence>
<dbReference type="PANTHER" id="PTHR32361">
    <property type="entry name" value="FERRIC/CUPRIC REDUCTASE TRANSMEMBRANE COMPONENT"/>
    <property type="match status" value="1"/>
</dbReference>
<dbReference type="InterPro" id="IPR051410">
    <property type="entry name" value="Ferric/Cupric_Reductase"/>
</dbReference>
<comment type="subcellular location">
    <subcellularLocation>
        <location evidence="1">Membrane</location>
        <topology evidence="1">Multi-pass membrane protein</topology>
    </subcellularLocation>
</comment>
<reference evidence="13 14" key="1">
    <citation type="journal article" date="2016" name="Nat. Commun.">
        <title>Ectomycorrhizal ecology is imprinted in the genome of the dominant symbiotic fungus Cenococcum geophilum.</title>
        <authorList>
            <consortium name="DOE Joint Genome Institute"/>
            <person name="Peter M."/>
            <person name="Kohler A."/>
            <person name="Ohm R.A."/>
            <person name="Kuo A."/>
            <person name="Krutzmann J."/>
            <person name="Morin E."/>
            <person name="Arend M."/>
            <person name="Barry K.W."/>
            <person name="Binder M."/>
            <person name="Choi C."/>
            <person name="Clum A."/>
            <person name="Copeland A."/>
            <person name="Grisel N."/>
            <person name="Haridas S."/>
            <person name="Kipfer T."/>
            <person name="LaButti K."/>
            <person name="Lindquist E."/>
            <person name="Lipzen A."/>
            <person name="Maire R."/>
            <person name="Meier B."/>
            <person name="Mihaltcheva S."/>
            <person name="Molinier V."/>
            <person name="Murat C."/>
            <person name="Poggeler S."/>
            <person name="Quandt C.A."/>
            <person name="Sperisen C."/>
            <person name="Tritt A."/>
            <person name="Tisserant E."/>
            <person name="Crous P.W."/>
            <person name="Henrissat B."/>
            <person name="Nehls U."/>
            <person name="Egli S."/>
            <person name="Spatafora J.W."/>
            <person name="Grigoriev I.V."/>
            <person name="Martin F.M."/>
        </authorList>
    </citation>
    <scope>NUCLEOTIDE SEQUENCE [LARGE SCALE GENOMIC DNA]</scope>
    <source>
        <strain evidence="13 14">CBS 207.34</strain>
    </source>
</reference>
<keyword evidence="5" id="KW-0249">Electron transport</keyword>
<feature type="transmembrane region" description="Helical" evidence="11">
    <location>
        <begin position="234"/>
        <end position="251"/>
    </location>
</feature>
<evidence type="ECO:0000256" key="9">
    <source>
        <dbReference type="ARBA" id="ARBA00023136"/>
    </source>
</evidence>
<feature type="transmembrane region" description="Helical" evidence="11">
    <location>
        <begin position="204"/>
        <end position="227"/>
    </location>
</feature>
<dbReference type="InterPro" id="IPR013121">
    <property type="entry name" value="Fe_red_NAD-bd_6"/>
</dbReference>
<evidence type="ECO:0000256" key="8">
    <source>
        <dbReference type="ARBA" id="ARBA00023065"/>
    </source>
</evidence>
<dbReference type="OrthoDB" id="10006946at2759"/>
<dbReference type="SFLD" id="SFLDS00052">
    <property type="entry name" value="Ferric_Reductase_Domain"/>
    <property type="match status" value="1"/>
</dbReference>
<gene>
    <name evidence="13" type="ORF">AOQ84DRAFT_352533</name>
</gene>
<evidence type="ECO:0000256" key="11">
    <source>
        <dbReference type="SAM" id="Phobius"/>
    </source>
</evidence>
<dbReference type="InterPro" id="IPR013112">
    <property type="entry name" value="FAD-bd_8"/>
</dbReference>
<comment type="similarity">
    <text evidence="2">Belongs to the ferric reductase (FRE) family.</text>
</comment>
<keyword evidence="7" id="KW-0560">Oxidoreductase</keyword>
<dbReference type="Pfam" id="PF01794">
    <property type="entry name" value="Ferric_reduct"/>
    <property type="match status" value="1"/>
</dbReference>
<organism evidence="13 14">
    <name type="scientific">Glonium stellatum</name>
    <dbReference type="NCBI Taxonomy" id="574774"/>
    <lineage>
        <taxon>Eukaryota</taxon>
        <taxon>Fungi</taxon>
        <taxon>Dikarya</taxon>
        <taxon>Ascomycota</taxon>
        <taxon>Pezizomycotina</taxon>
        <taxon>Dothideomycetes</taxon>
        <taxon>Pleosporomycetidae</taxon>
        <taxon>Gloniales</taxon>
        <taxon>Gloniaceae</taxon>
        <taxon>Glonium</taxon>
    </lineage>
</organism>
<evidence type="ECO:0000256" key="6">
    <source>
        <dbReference type="ARBA" id="ARBA00022989"/>
    </source>
</evidence>
<protein>
    <recommendedName>
        <fullName evidence="12">FAD-binding FR-type domain-containing protein</fullName>
    </recommendedName>
</protein>
<dbReference type="GO" id="GO:0015677">
    <property type="term" value="P:copper ion import"/>
    <property type="evidence" value="ECO:0007669"/>
    <property type="project" value="TreeGrafter"/>
</dbReference>
<evidence type="ECO:0000256" key="10">
    <source>
        <dbReference type="ARBA" id="ARBA00023180"/>
    </source>
</evidence>
<evidence type="ECO:0000256" key="5">
    <source>
        <dbReference type="ARBA" id="ARBA00022982"/>
    </source>
</evidence>
<keyword evidence="9 11" id="KW-0472">Membrane</keyword>
<dbReference type="CDD" id="cd06186">
    <property type="entry name" value="NOX_Duox_like_FAD_NADP"/>
    <property type="match status" value="1"/>
</dbReference>
<dbReference type="GO" id="GO:0005886">
    <property type="term" value="C:plasma membrane"/>
    <property type="evidence" value="ECO:0007669"/>
    <property type="project" value="TreeGrafter"/>
</dbReference>
<dbReference type="GO" id="GO:0006826">
    <property type="term" value="P:iron ion transport"/>
    <property type="evidence" value="ECO:0007669"/>
    <property type="project" value="TreeGrafter"/>
</dbReference>
<dbReference type="GO" id="GO:0006879">
    <property type="term" value="P:intracellular iron ion homeostasis"/>
    <property type="evidence" value="ECO:0007669"/>
    <property type="project" value="TreeGrafter"/>
</dbReference>
<keyword evidence="8" id="KW-0406">Ion transport</keyword>
<dbReference type="PANTHER" id="PTHR32361:SF9">
    <property type="entry name" value="FERRIC REDUCTASE TRANSMEMBRANE COMPONENT 3-RELATED"/>
    <property type="match status" value="1"/>
</dbReference>